<dbReference type="AlphaFoldDB" id="A0A6P7U0F6"/>
<dbReference type="KEGG" id="osn:115232442"/>
<dbReference type="InterPro" id="IPR035892">
    <property type="entry name" value="C2_domain_sf"/>
</dbReference>
<evidence type="ECO:0000256" key="1">
    <source>
        <dbReference type="SAM" id="MobiDB-lite"/>
    </source>
</evidence>
<feature type="region of interest" description="Disordered" evidence="1">
    <location>
        <begin position="912"/>
        <end position="937"/>
    </location>
</feature>
<feature type="compositionally biased region" description="Low complexity" evidence="1">
    <location>
        <begin position="916"/>
        <end position="937"/>
    </location>
</feature>
<dbReference type="Pfam" id="PF12416">
    <property type="entry name" value="DUF3668"/>
    <property type="match status" value="1"/>
</dbReference>
<feature type="region of interest" description="Disordered" evidence="1">
    <location>
        <begin position="329"/>
        <end position="441"/>
    </location>
</feature>
<keyword evidence="3" id="KW-1185">Reference proteome</keyword>
<dbReference type="InterPro" id="IPR022136">
    <property type="entry name" value="DUF3668"/>
</dbReference>
<feature type="domain" description="DUF3668" evidence="2">
    <location>
        <begin position="150"/>
        <end position="316"/>
    </location>
</feature>
<dbReference type="Proteomes" id="UP000515154">
    <property type="component" value="Linkage group LG2"/>
</dbReference>
<dbReference type="GO" id="GO:0005813">
    <property type="term" value="C:centrosome"/>
    <property type="evidence" value="ECO:0007669"/>
    <property type="project" value="TreeGrafter"/>
</dbReference>
<feature type="compositionally biased region" description="Low complexity" evidence="1">
    <location>
        <begin position="398"/>
        <end position="425"/>
    </location>
</feature>
<feature type="compositionally biased region" description="Basic and acidic residues" evidence="1">
    <location>
        <begin position="337"/>
        <end position="346"/>
    </location>
</feature>
<dbReference type="PANTHER" id="PTHR21574:SF0">
    <property type="entry name" value="CENTROSOMAL PROTEIN OF 120 KDA"/>
    <property type="match status" value="1"/>
</dbReference>
<sequence length="1003" mass="114772">MPEERYLIVVSILAGRSFPKRPHHKLIIDAKFDGELLSTDPVNHTSKPSITQELAWQLTKKGLQQHRLHRSSMKIQCYAYDTQSTVKEMIGYVLLDFRAATMKQASKWYPLLHCKYMKSKPELQLGLYLDHDVDEVKKIEEMQTNLTTNLRPILDETGSFYQIGPVDCCQDIFILAVTIVYASNLALLIPAAIPLPDNSSGYSFYYSLFGNNVCSETFTDLINPKFVPERASVKIRSNLDVLCLFFANQPGIQVHFCCEDISFGHCEVPLNTLLKPGSTEIFMRPVVLEGDYTLLTPNKTKVSTDSPPVVGISVALWKEEMKNVKEVIDQQQTVSEAPKKSTEIKSDVNYSDTFEDKTSLDPSSLQESQNTKETQNPKPVLDAQTTSNTQISSKKDNSPSSLSSTSTIVSSSAKAVPAKTTTTTTEVEKNSKGNSESSSQPHVVIPAQFHHFTFSIDLTSIAGNQITNIRLVFLRYVYPFFGSAAPILTHPPVKISKGTEVFLPHSFCAFDFASMTDQLHETFLSVPLFVEVWERDRNLSKDVLLGICRLPLAKILTAEKTRIVDSSNGNGWRQVHKDTLVVSSADEGKQKIATLTVVLTLEDWGAIHDQRIILNDTSSQVHSVPQENSNTNANKLKNPEKDLRETKEYQVAMELEIWKEAQKQKFENELKQKEISYMRVLADEWKKRDREREVVLKKKLSEYNQLEETLQKALKDLAKKEQELTAKEKEVVQLRNDQNREHERKLAEMKEASQRLQDDCEHRIQLERVKTSEYEGLVSKYKQELLDAEKRYTALSKEFSIFKEQENSKPEVRLQSEINILTVEKVELEKKLDNALKSKIHYKQQWGRALKEVARLKHREQVTAKAQLKKQQDELEQIKLRYLANEEKESIKSDKLELEVIKNELNKIRLAEEQKQQQPQQQQQQQQQQHLLNQQHSSQVIKNQMGQNPHSYHNPSNASLDEHVARLIEERDILLRTGVYTSQDKIIAELDQQIKDIVALRNT</sequence>
<evidence type="ECO:0000313" key="4">
    <source>
        <dbReference type="RefSeq" id="XP_029658179.1"/>
    </source>
</evidence>
<accession>A0A6P7U0F6</accession>
<dbReference type="GO" id="GO:1903724">
    <property type="term" value="P:positive regulation of centriole elongation"/>
    <property type="evidence" value="ECO:0007669"/>
    <property type="project" value="TreeGrafter"/>
</dbReference>
<protein>
    <submittedName>
        <fullName evidence="4">Centrosomal protein of 120 kDa-like isoform X1</fullName>
    </submittedName>
</protein>
<dbReference type="RefSeq" id="XP_029658179.1">
    <property type="nucleotide sequence ID" value="XM_029802319.2"/>
</dbReference>
<name>A0A6P7U0F6_9MOLL</name>
<dbReference type="Gene3D" id="2.60.40.150">
    <property type="entry name" value="C2 domain"/>
    <property type="match status" value="1"/>
</dbReference>
<reference evidence="4" key="1">
    <citation type="submission" date="2025-08" db="UniProtKB">
        <authorList>
            <consortium name="RefSeq"/>
        </authorList>
    </citation>
    <scope>IDENTIFICATION</scope>
</reference>
<organism evidence="3 4">
    <name type="scientific">Octopus sinensis</name>
    <name type="common">East Asian common octopus</name>
    <dbReference type="NCBI Taxonomy" id="2607531"/>
    <lineage>
        <taxon>Eukaryota</taxon>
        <taxon>Metazoa</taxon>
        <taxon>Spiralia</taxon>
        <taxon>Lophotrochozoa</taxon>
        <taxon>Mollusca</taxon>
        <taxon>Cephalopoda</taxon>
        <taxon>Coleoidea</taxon>
        <taxon>Octopodiformes</taxon>
        <taxon>Octopoda</taxon>
        <taxon>Incirrata</taxon>
        <taxon>Octopodidae</taxon>
        <taxon>Octopus</taxon>
    </lineage>
</organism>
<dbReference type="InterPro" id="IPR039893">
    <property type="entry name" value="CEP120-like"/>
</dbReference>
<proteinExistence type="predicted"/>
<dbReference type="PANTHER" id="PTHR21574">
    <property type="entry name" value="CENTROSOMAL PROTEIN OF 120 KDA"/>
    <property type="match status" value="1"/>
</dbReference>
<evidence type="ECO:0000313" key="3">
    <source>
        <dbReference type="Proteomes" id="UP000515154"/>
    </source>
</evidence>
<gene>
    <name evidence="4" type="primary">LOC115232442</name>
</gene>
<evidence type="ECO:0000259" key="2">
    <source>
        <dbReference type="Pfam" id="PF12416"/>
    </source>
</evidence>
<feature type="compositionally biased region" description="Polar residues" evidence="1">
    <location>
        <begin position="360"/>
        <end position="391"/>
    </location>
</feature>